<organism evidence="5 6">
    <name type="scientific">Kockovaella imperatae</name>
    <dbReference type="NCBI Taxonomy" id="4999"/>
    <lineage>
        <taxon>Eukaryota</taxon>
        <taxon>Fungi</taxon>
        <taxon>Dikarya</taxon>
        <taxon>Basidiomycota</taxon>
        <taxon>Agaricomycotina</taxon>
        <taxon>Tremellomycetes</taxon>
        <taxon>Tremellales</taxon>
        <taxon>Cuniculitremaceae</taxon>
        <taxon>Kockovaella</taxon>
    </lineage>
</organism>
<feature type="compositionally biased region" description="Low complexity" evidence="4">
    <location>
        <begin position="168"/>
        <end position="185"/>
    </location>
</feature>
<dbReference type="Pfam" id="PF00400">
    <property type="entry name" value="WD40"/>
    <property type="match status" value="3"/>
</dbReference>
<keyword evidence="1 3" id="KW-0853">WD repeat</keyword>
<dbReference type="InterPro" id="IPR015943">
    <property type="entry name" value="WD40/YVTN_repeat-like_dom_sf"/>
</dbReference>
<dbReference type="RefSeq" id="XP_021871166.1">
    <property type="nucleotide sequence ID" value="XM_022012756.1"/>
</dbReference>
<dbReference type="GO" id="GO:0032153">
    <property type="term" value="C:cell division site"/>
    <property type="evidence" value="ECO:0007669"/>
    <property type="project" value="TreeGrafter"/>
</dbReference>
<feature type="repeat" description="WD" evidence="3">
    <location>
        <begin position="576"/>
        <end position="620"/>
    </location>
</feature>
<dbReference type="InParanoid" id="A0A1Y1UGH5"/>
<protein>
    <submittedName>
        <fullName evidence="5">WD40-repeat-containing domain protein</fullName>
    </submittedName>
</protein>
<feature type="compositionally biased region" description="Low complexity" evidence="4">
    <location>
        <begin position="398"/>
        <end position="407"/>
    </location>
</feature>
<evidence type="ECO:0000256" key="1">
    <source>
        <dbReference type="ARBA" id="ARBA00022574"/>
    </source>
</evidence>
<dbReference type="STRING" id="4999.A0A1Y1UGH5"/>
<accession>A0A1Y1UGH5</accession>
<feature type="region of interest" description="Disordered" evidence="4">
    <location>
        <begin position="706"/>
        <end position="753"/>
    </location>
</feature>
<dbReference type="SUPFAM" id="SSF50978">
    <property type="entry name" value="WD40 repeat-like"/>
    <property type="match status" value="1"/>
</dbReference>
<dbReference type="EMBL" id="NBSH01000006">
    <property type="protein sequence ID" value="ORX37128.1"/>
    <property type="molecule type" value="Genomic_DNA"/>
</dbReference>
<sequence>MELYIPPPSSFLPRLPPPRPVVPAVPVVPVPELPEKVHAPEGAYTLNASLFPSIGTPAAPMAYDPRTLGGGPPFVGAAGGFMVPPGINSLPPQAGQTAMSFGSTVVNGQTQPAWPVKMTFIPIYFAPKGFGAGGGGGGIGGGGGVGGGGGTQVTSPTNGVNHAGMYEPSVSSDSSDPTSSDNVVVPPTPMEVPLSAIPQAQPGKRNINIFAKNANVSNTLPRPKNNLRSSNSTFVTRLQTMDNLPKVLAERGRGSAGEMVRWGFWNLGRTFGWAEEGGKYKEAFSRVTFSQVPTCHTVSPFTASPDRLDIIVGFASGDLVWLDFIAGRYSRINKGGILNNTAVSSVHFDPRHPHHFIASFADSTILQFNMFAEDPVLPPANSTTPMPWTTQFERQEEQQSQGERTSTPLPGSRLANEHPELEKIASDNEPQSTAAPQAGPTGMTNSRQVYVEWVEKLLAWKNEDFGSLAELSKMKKGEERGTWVGKNPIAAFKVVKQGLSSLAYSPDGRYLAAVAEDGMLRLVDVAEEKLTDVFGGYFGALNCVAWSPDSRFIAVGGQDDLITIYSARETRVVARCQGHSAFVTNIAFDYSRGGGYRFGSVGEDGKLVLWDFTAAQLHRPRHHTHHSNLSHHRIPGSTISLNTQVHGMGVEIQGTRYHEAPPRSEVADLQPVMARMVEGNLLTVIAFTPSAIFTVSRAAQLKIWQRPPRQIMNPTRQRQKSAQSQNTQGGGGTPGTPGGMRTTRGGGDVAVAA</sequence>
<comment type="caution">
    <text evidence="5">The sequence shown here is derived from an EMBL/GenBank/DDBJ whole genome shotgun (WGS) entry which is preliminary data.</text>
</comment>
<dbReference type="FunCoup" id="A0A1Y1UGH5">
    <property type="interactions" value="80"/>
</dbReference>
<feature type="compositionally biased region" description="Polar residues" evidence="4">
    <location>
        <begin position="712"/>
        <end position="727"/>
    </location>
</feature>
<dbReference type="SMART" id="SM00320">
    <property type="entry name" value="WD40"/>
    <property type="match status" value="4"/>
</dbReference>
<feature type="compositionally biased region" description="Gly residues" evidence="4">
    <location>
        <begin position="728"/>
        <end position="753"/>
    </location>
</feature>
<evidence type="ECO:0000256" key="2">
    <source>
        <dbReference type="ARBA" id="ARBA00022737"/>
    </source>
</evidence>
<feature type="compositionally biased region" description="Basic and acidic residues" evidence="4">
    <location>
        <begin position="415"/>
        <end position="426"/>
    </location>
</feature>
<name>A0A1Y1UGH5_9TREE</name>
<proteinExistence type="predicted"/>
<keyword evidence="2" id="KW-0677">Repeat</keyword>
<feature type="region of interest" description="Disordered" evidence="4">
    <location>
        <begin position="377"/>
        <end position="443"/>
    </location>
</feature>
<dbReference type="PANTHER" id="PTHR14107">
    <property type="entry name" value="WD REPEAT PROTEIN"/>
    <property type="match status" value="1"/>
</dbReference>
<dbReference type="Proteomes" id="UP000193218">
    <property type="component" value="Unassembled WGS sequence"/>
</dbReference>
<dbReference type="GO" id="GO:0005634">
    <property type="term" value="C:nucleus"/>
    <property type="evidence" value="ECO:0007669"/>
    <property type="project" value="TreeGrafter"/>
</dbReference>
<dbReference type="OrthoDB" id="3367at2759"/>
<evidence type="ECO:0000256" key="3">
    <source>
        <dbReference type="PROSITE-ProRule" id="PRU00221"/>
    </source>
</evidence>
<reference evidence="5 6" key="1">
    <citation type="submission" date="2017-03" db="EMBL/GenBank/DDBJ databases">
        <title>Widespread Adenine N6-methylation of Active Genes in Fungi.</title>
        <authorList>
            <consortium name="DOE Joint Genome Institute"/>
            <person name="Mondo S.J."/>
            <person name="Dannebaum R.O."/>
            <person name="Kuo R.C."/>
            <person name="Louie K.B."/>
            <person name="Bewick A.J."/>
            <person name="Labutti K."/>
            <person name="Haridas S."/>
            <person name="Kuo A."/>
            <person name="Salamov A."/>
            <person name="Ahrendt S.R."/>
            <person name="Lau R."/>
            <person name="Bowen B.P."/>
            <person name="Lipzen A."/>
            <person name="Sullivan W."/>
            <person name="Andreopoulos W.B."/>
            <person name="Clum A."/>
            <person name="Lindquist E."/>
            <person name="Daum C."/>
            <person name="Northen T.R."/>
            <person name="Ramamoorthy G."/>
            <person name="Schmitz R.J."/>
            <person name="Gryganskyi A."/>
            <person name="Culley D."/>
            <person name="Magnuson J."/>
            <person name="James T.Y."/>
            <person name="O'Malley M.A."/>
            <person name="Stajich J.E."/>
            <person name="Spatafora J.W."/>
            <person name="Visel A."/>
            <person name="Grigoriev I.V."/>
        </authorList>
    </citation>
    <scope>NUCLEOTIDE SEQUENCE [LARGE SCALE GENOMIC DNA]</scope>
    <source>
        <strain evidence="5 6">NRRL Y-17943</strain>
    </source>
</reference>
<feature type="repeat" description="WD" evidence="3">
    <location>
        <begin position="534"/>
        <end position="575"/>
    </location>
</feature>
<dbReference type="PANTHER" id="PTHR14107:SF16">
    <property type="entry name" value="AT02583P"/>
    <property type="match status" value="1"/>
</dbReference>
<dbReference type="AlphaFoldDB" id="A0A1Y1UGH5"/>
<dbReference type="InterPro" id="IPR051362">
    <property type="entry name" value="WD_repeat_creC_regulators"/>
</dbReference>
<dbReference type="InterPro" id="IPR036322">
    <property type="entry name" value="WD40_repeat_dom_sf"/>
</dbReference>
<evidence type="ECO:0000256" key="4">
    <source>
        <dbReference type="SAM" id="MobiDB-lite"/>
    </source>
</evidence>
<evidence type="ECO:0000313" key="6">
    <source>
        <dbReference type="Proteomes" id="UP000193218"/>
    </source>
</evidence>
<keyword evidence="6" id="KW-1185">Reference proteome</keyword>
<dbReference type="InterPro" id="IPR001680">
    <property type="entry name" value="WD40_rpt"/>
</dbReference>
<feature type="region of interest" description="Disordered" evidence="4">
    <location>
        <begin position="146"/>
        <end position="199"/>
    </location>
</feature>
<dbReference type="PROSITE" id="PS50082">
    <property type="entry name" value="WD_REPEATS_2"/>
    <property type="match status" value="2"/>
</dbReference>
<dbReference type="Gene3D" id="2.130.10.10">
    <property type="entry name" value="YVTN repeat-like/Quinoprotein amine dehydrogenase"/>
    <property type="match status" value="1"/>
</dbReference>
<dbReference type="GeneID" id="33554564"/>
<gene>
    <name evidence="5" type="ORF">BD324DRAFT_427242</name>
</gene>
<dbReference type="GO" id="GO:0045013">
    <property type="term" value="P:carbon catabolite repression of transcription"/>
    <property type="evidence" value="ECO:0007669"/>
    <property type="project" value="TreeGrafter"/>
</dbReference>
<evidence type="ECO:0000313" key="5">
    <source>
        <dbReference type="EMBL" id="ORX37128.1"/>
    </source>
</evidence>
<dbReference type="GO" id="GO:0051286">
    <property type="term" value="C:cell tip"/>
    <property type="evidence" value="ECO:0007669"/>
    <property type="project" value="TreeGrafter"/>
</dbReference>